<gene>
    <name evidence="26" type="ORF">FWK35_00026588</name>
</gene>
<keyword evidence="12 20" id="KW-0862">Zinc</keyword>
<evidence type="ECO:0000313" key="27">
    <source>
        <dbReference type="Proteomes" id="UP000478052"/>
    </source>
</evidence>
<evidence type="ECO:0000259" key="25">
    <source>
        <dbReference type="Pfam" id="PF17900"/>
    </source>
</evidence>
<evidence type="ECO:0000256" key="16">
    <source>
        <dbReference type="ARBA" id="ARBA00023136"/>
    </source>
</evidence>
<feature type="chain" id="PRO_5026139309" description="Aminopeptidase" evidence="22">
    <location>
        <begin position="22"/>
        <end position="923"/>
    </location>
</feature>
<keyword evidence="13" id="KW-0735">Signal-anchor</keyword>
<dbReference type="InterPro" id="IPR024571">
    <property type="entry name" value="ERAP1-like_C_dom"/>
</dbReference>
<dbReference type="FunFam" id="2.60.40.1730:FF:000012">
    <property type="entry name" value="Aminopeptidase N"/>
    <property type="match status" value="1"/>
</dbReference>
<evidence type="ECO:0000256" key="14">
    <source>
        <dbReference type="ARBA" id="ARBA00022989"/>
    </source>
</evidence>
<dbReference type="Pfam" id="PF01433">
    <property type="entry name" value="Peptidase_M1"/>
    <property type="match status" value="1"/>
</dbReference>
<keyword evidence="27" id="KW-1185">Reference proteome</keyword>
<dbReference type="Pfam" id="PF11838">
    <property type="entry name" value="ERAP1_C"/>
    <property type="match status" value="1"/>
</dbReference>
<evidence type="ECO:0000256" key="13">
    <source>
        <dbReference type="ARBA" id="ARBA00022968"/>
    </source>
</evidence>
<dbReference type="FunFam" id="2.60.40.1910:FF:000008">
    <property type="entry name" value="Aminopeptidase"/>
    <property type="match status" value="1"/>
</dbReference>
<feature type="binding site" evidence="20">
    <location>
        <position position="337"/>
    </location>
    <ligand>
        <name>Zn(2+)</name>
        <dbReference type="ChEBI" id="CHEBI:29105"/>
        <note>catalytic</note>
    </ligand>
</feature>
<dbReference type="EC" id="3.4.11.-" evidence="21"/>
<evidence type="ECO:0000313" key="26">
    <source>
        <dbReference type="EMBL" id="KAF0763486.1"/>
    </source>
</evidence>
<feature type="domain" description="ERAP1-like C-terminal" evidence="24">
    <location>
        <begin position="585"/>
        <end position="867"/>
    </location>
</feature>
<evidence type="ECO:0000256" key="10">
    <source>
        <dbReference type="ARBA" id="ARBA00022729"/>
    </source>
</evidence>
<dbReference type="Gene3D" id="1.10.390.10">
    <property type="entry name" value="Neutral Protease Domain 2"/>
    <property type="match status" value="1"/>
</dbReference>
<dbReference type="AlphaFoldDB" id="A0A6G0YZQ5"/>
<dbReference type="Proteomes" id="UP000478052">
    <property type="component" value="Unassembled WGS sequence"/>
</dbReference>
<comment type="subcellular location">
    <subcellularLocation>
        <location evidence="2">Cell membrane</location>
        <topology evidence="2">Lipid-anchor</topology>
        <topology evidence="2">GPI-anchor</topology>
    </subcellularLocation>
    <subcellularLocation>
        <location evidence="1">Membrane</location>
        <topology evidence="1">Single-pass type II membrane protein</topology>
    </subcellularLocation>
</comment>
<evidence type="ECO:0000259" key="24">
    <source>
        <dbReference type="Pfam" id="PF11838"/>
    </source>
</evidence>
<evidence type="ECO:0000256" key="15">
    <source>
        <dbReference type="ARBA" id="ARBA00023049"/>
    </source>
</evidence>
<feature type="active site" description="Proton acceptor" evidence="19">
    <location>
        <position position="338"/>
    </location>
</feature>
<dbReference type="GO" id="GO:0005615">
    <property type="term" value="C:extracellular space"/>
    <property type="evidence" value="ECO:0007669"/>
    <property type="project" value="TreeGrafter"/>
</dbReference>
<keyword evidence="10 22" id="KW-0732">Signal</keyword>
<evidence type="ECO:0000256" key="9">
    <source>
        <dbReference type="ARBA" id="ARBA00022723"/>
    </source>
</evidence>
<comment type="caution">
    <text evidence="26">The sequence shown here is derived from an EMBL/GenBank/DDBJ whole genome shotgun (WGS) entry which is preliminary data.</text>
</comment>
<dbReference type="InterPro" id="IPR050344">
    <property type="entry name" value="Peptidase_M1_aminopeptidases"/>
</dbReference>
<comment type="similarity">
    <text evidence="3 21">Belongs to the peptidase M1 family.</text>
</comment>
<evidence type="ECO:0000256" key="7">
    <source>
        <dbReference type="ARBA" id="ARBA00022670"/>
    </source>
</evidence>
<dbReference type="CDD" id="cd09601">
    <property type="entry name" value="M1_APN-Q_like"/>
    <property type="match status" value="1"/>
</dbReference>
<dbReference type="InterPro" id="IPR001930">
    <property type="entry name" value="Peptidase_M1"/>
</dbReference>
<dbReference type="Gene3D" id="1.25.50.20">
    <property type="match status" value="1"/>
</dbReference>
<keyword evidence="18" id="KW-0449">Lipoprotein</keyword>
<sequence>MSKFLLLAFVCTLTALHNAKGLEALAGDINDSNDGTNYAYRLPDSTEPVSYDLQITPDIENRSFHGQVDIVVKAKQYTTEVILNSKDLILTSAPWFQDMKTNRSMAIKDYAFDDRREQLVVKLERSILPSRLYKFTVAFSGILRDDYIGFHKYFYDSGNYSRWIALTQFKPIYARRAFPCYDEPKFKTPYTISIARLNQHSALSNMPLKNSEIHPEDGWMWDHFKTTKPIPTYLVAFMVSDFDRNYKNGDNIAMHTRKEYIEDTTYMMGKAPNLLRGVEKFTRIPYMLPKLDLVGVPLLNAYSMENWGLNSYEEFYVTLSKDSQTEDKIQGSMTVLHEILHQWFGNMVTTPWWDHAWFNEGMCNYLNYYITSIIEPEWDMDESFVENVHQYALSWDEYDDTHPLTFAVSTPNDIENAFDIITIDKSAAIFRMLKCVVGEEIFRTSVNKYLNDFAMPSLLNKLVHYCYRYMEAEPKDLWQTFDYVLYDANYVIEDGVTVVNYMNSWTEQPGYPVITVRSTSNGSIVASQKRFSVSYPSLGTDDEKWLVGLTYTTETEMDFDELTPTVWLKPTDDHAILKVPENFGWIIVNIQSTGFYRVNYDEKNWKLLLIQLITNPDRIHVLNRAQIIDDAYHLCRAELVPYDYYTSLLEYLLMEDHVMPWNTAINGLSSIMDAIRRYPTEYSKFKKYTQGLAGILYDKLSENRMQNATTKIGWSRLLTWTCKMGNPRCAQSASRHFDAWMKGHQIPSEMEEATLCAGMKKGNVAALSKIYKLYKTTRSPSQKEIILRALACSNNVQSHFSQLNLIRLDNADNGTLQSFKTICDNLVTTPAGVRGLADYMAQLLNSIQSSSILDNLQKYIAVAYAALAPKVATDDELFVMEMIKPSGINIHINITTTKIHQTIESNLLWMERDHEKIMRAIKM</sequence>
<dbReference type="GO" id="GO:0098552">
    <property type="term" value="C:side of membrane"/>
    <property type="evidence" value="ECO:0007669"/>
    <property type="project" value="UniProtKB-KW"/>
</dbReference>
<dbReference type="InterPro" id="IPR042097">
    <property type="entry name" value="Aminopeptidase_N-like_N_sf"/>
</dbReference>
<organism evidence="26 27">
    <name type="scientific">Aphis craccivora</name>
    <name type="common">Cowpea aphid</name>
    <dbReference type="NCBI Taxonomy" id="307492"/>
    <lineage>
        <taxon>Eukaryota</taxon>
        <taxon>Metazoa</taxon>
        <taxon>Ecdysozoa</taxon>
        <taxon>Arthropoda</taxon>
        <taxon>Hexapoda</taxon>
        <taxon>Insecta</taxon>
        <taxon>Pterygota</taxon>
        <taxon>Neoptera</taxon>
        <taxon>Paraneoptera</taxon>
        <taxon>Hemiptera</taxon>
        <taxon>Sternorrhyncha</taxon>
        <taxon>Aphidomorpha</taxon>
        <taxon>Aphidoidea</taxon>
        <taxon>Aphididae</taxon>
        <taxon>Aphidini</taxon>
        <taxon>Aphis</taxon>
        <taxon>Aphis</taxon>
    </lineage>
</organism>
<keyword evidence="9 20" id="KW-0479">Metal-binding</keyword>
<keyword evidence="15 21" id="KW-0482">Metalloprotease</keyword>
<evidence type="ECO:0000256" key="20">
    <source>
        <dbReference type="PIRSR" id="PIRSR634016-3"/>
    </source>
</evidence>
<evidence type="ECO:0000256" key="21">
    <source>
        <dbReference type="RuleBase" id="RU364040"/>
    </source>
</evidence>
<dbReference type="InterPro" id="IPR034016">
    <property type="entry name" value="M1_APN-typ"/>
</dbReference>
<comment type="cofactor">
    <cofactor evidence="20 21">
        <name>Zn(2+)</name>
        <dbReference type="ChEBI" id="CHEBI:29105"/>
    </cofactor>
    <text evidence="20 21">Binds 1 zinc ion per subunit.</text>
</comment>
<dbReference type="Gene3D" id="2.60.40.1910">
    <property type="match status" value="1"/>
</dbReference>
<dbReference type="GO" id="GO:0005737">
    <property type="term" value="C:cytoplasm"/>
    <property type="evidence" value="ECO:0007669"/>
    <property type="project" value="TreeGrafter"/>
</dbReference>
<protein>
    <recommendedName>
        <fullName evidence="21">Aminopeptidase</fullName>
        <ecNumber evidence="21">3.4.11.-</ecNumber>
    </recommendedName>
</protein>
<dbReference type="EMBL" id="VUJU01001872">
    <property type="protein sequence ID" value="KAF0763486.1"/>
    <property type="molecule type" value="Genomic_DNA"/>
</dbReference>
<evidence type="ECO:0000259" key="23">
    <source>
        <dbReference type="Pfam" id="PF01433"/>
    </source>
</evidence>
<evidence type="ECO:0000256" key="1">
    <source>
        <dbReference type="ARBA" id="ARBA00004606"/>
    </source>
</evidence>
<keyword evidence="4 21" id="KW-0031">Aminopeptidase</keyword>
<reference evidence="26 27" key="1">
    <citation type="submission" date="2019-08" db="EMBL/GenBank/DDBJ databases">
        <title>Whole genome of Aphis craccivora.</title>
        <authorList>
            <person name="Voronova N.V."/>
            <person name="Shulinski R.S."/>
            <person name="Bandarenka Y.V."/>
            <person name="Zhorov D.G."/>
            <person name="Warner D."/>
        </authorList>
    </citation>
    <scope>NUCLEOTIDE SEQUENCE [LARGE SCALE GENOMIC DNA]</scope>
    <source>
        <strain evidence="26">180601</strain>
        <tissue evidence="26">Whole Body</tissue>
    </source>
</reference>
<evidence type="ECO:0000256" key="12">
    <source>
        <dbReference type="ARBA" id="ARBA00022833"/>
    </source>
</evidence>
<dbReference type="Gene3D" id="2.60.40.1730">
    <property type="entry name" value="tricorn interacting facor f3 domain"/>
    <property type="match status" value="1"/>
</dbReference>
<evidence type="ECO:0000256" key="4">
    <source>
        <dbReference type="ARBA" id="ARBA00022438"/>
    </source>
</evidence>
<dbReference type="PANTHER" id="PTHR11533">
    <property type="entry name" value="PROTEASE M1 ZINC METALLOPROTEASE"/>
    <property type="match status" value="1"/>
</dbReference>
<name>A0A6G0YZQ5_APHCR</name>
<evidence type="ECO:0000256" key="6">
    <source>
        <dbReference type="ARBA" id="ARBA00022622"/>
    </source>
</evidence>
<dbReference type="OrthoDB" id="10031169at2759"/>
<dbReference type="FunFam" id="1.10.390.10:FF:000013">
    <property type="entry name" value="Aminopeptidase N"/>
    <property type="match status" value="1"/>
</dbReference>
<dbReference type="InterPro" id="IPR014782">
    <property type="entry name" value="Peptidase_M1_dom"/>
</dbReference>
<keyword evidence="16" id="KW-0472">Membrane</keyword>
<evidence type="ECO:0000256" key="3">
    <source>
        <dbReference type="ARBA" id="ARBA00010136"/>
    </source>
</evidence>
<dbReference type="PRINTS" id="PR00756">
    <property type="entry name" value="ALADIPTASE"/>
</dbReference>
<evidence type="ECO:0000256" key="17">
    <source>
        <dbReference type="ARBA" id="ARBA00023180"/>
    </source>
</evidence>
<dbReference type="InterPro" id="IPR045357">
    <property type="entry name" value="Aminopeptidase_N-like_N"/>
</dbReference>
<keyword evidence="17" id="KW-0325">Glycoprotein</keyword>
<dbReference type="GO" id="GO:0008270">
    <property type="term" value="F:zinc ion binding"/>
    <property type="evidence" value="ECO:0007669"/>
    <property type="project" value="UniProtKB-UniRule"/>
</dbReference>
<keyword evidence="6" id="KW-0336">GPI-anchor</keyword>
<keyword evidence="14" id="KW-1133">Transmembrane helix</keyword>
<keyword evidence="7 21" id="KW-0645">Protease</keyword>
<evidence type="ECO:0000256" key="5">
    <source>
        <dbReference type="ARBA" id="ARBA00022475"/>
    </source>
</evidence>
<feature type="binding site" evidence="20">
    <location>
        <position position="360"/>
    </location>
    <ligand>
        <name>Zn(2+)</name>
        <dbReference type="ChEBI" id="CHEBI:29105"/>
        <note>catalytic</note>
    </ligand>
</feature>
<dbReference type="GO" id="GO:0042277">
    <property type="term" value="F:peptide binding"/>
    <property type="evidence" value="ECO:0007669"/>
    <property type="project" value="TreeGrafter"/>
</dbReference>
<evidence type="ECO:0000256" key="19">
    <source>
        <dbReference type="PIRSR" id="PIRSR634016-1"/>
    </source>
</evidence>
<evidence type="ECO:0000256" key="2">
    <source>
        <dbReference type="ARBA" id="ARBA00004609"/>
    </source>
</evidence>
<dbReference type="Pfam" id="PF17900">
    <property type="entry name" value="Peptidase_M1_N"/>
    <property type="match status" value="1"/>
</dbReference>
<dbReference type="PANTHER" id="PTHR11533:SF294">
    <property type="entry name" value="THYROTROPIN-RELEASING HORMONE-DEGRADING ECTOENZYME"/>
    <property type="match status" value="1"/>
</dbReference>
<proteinExistence type="inferred from homology"/>
<dbReference type="GO" id="GO:0070006">
    <property type="term" value="F:metalloaminopeptidase activity"/>
    <property type="evidence" value="ECO:0007669"/>
    <property type="project" value="TreeGrafter"/>
</dbReference>
<keyword evidence="8" id="KW-0812">Transmembrane</keyword>
<dbReference type="SUPFAM" id="SSF55486">
    <property type="entry name" value="Metalloproteases ('zincins'), catalytic domain"/>
    <property type="match status" value="1"/>
</dbReference>
<evidence type="ECO:0000256" key="8">
    <source>
        <dbReference type="ARBA" id="ARBA00022692"/>
    </source>
</evidence>
<evidence type="ECO:0000256" key="22">
    <source>
        <dbReference type="SAM" id="SignalP"/>
    </source>
</evidence>
<feature type="domain" description="Aminopeptidase N-like N-terminal" evidence="25">
    <location>
        <begin position="48"/>
        <end position="234"/>
    </location>
</feature>
<dbReference type="SUPFAM" id="SSF63737">
    <property type="entry name" value="Leukotriene A4 hydrolase N-terminal domain"/>
    <property type="match status" value="1"/>
</dbReference>
<keyword evidence="11 21" id="KW-0378">Hydrolase</keyword>
<evidence type="ECO:0000256" key="11">
    <source>
        <dbReference type="ARBA" id="ARBA00022801"/>
    </source>
</evidence>
<dbReference type="GO" id="GO:0006508">
    <property type="term" value="P:proteolysis"/>
    <property type="evidence" value="ECO:0007669"/>
    <property type="project" value="UniProtKB-KW"/>
</dbReference>
<keyword evidence="5" id="KW-1003">Cell membrane</keyword>
<evidence type="ECO:0000256" key="18">
    <source>
        <dbReference type="ARBA" id="ARBA00023288"/>
    </source>
</evidence>
<feature type="domain" description="Peptidase M1 membrane alanine aminopeptidase" evidence="23">
    <location>
        <begin position="267"/>
        <end position="459"/>
    </location>
</feature>
<feature type="signal peptide" evidence="22">
    <location>
        <begin position="1"/>
        <end position="21"/>
    </location>
</feature>
<accession>A0A6G0YZQ5</accession>
<feature type="binding site" evidence="20">
    <location>
        <position position="341"/>
    </location>
    <ligand>
        <name>Zn(2+)</name>
        <dbReference type="ChEBI" id="CHEBI:29105"/>
        <note>catalytic</note>
    </ligand>
</feature>
<dbReference type="InterPro" id="IPR027268">
    <property type="entry name" value="Peptidase_M4/M1_CTD_sf"/>
</dbReference>
<dbReference type="GO" id="GO:0005886">
    <property type="term" value="C:plasma membrane"/>
    <property type="evidence" value="ECO:0007669"/>
    <property type="project" value="UniProtKB-SubCell"/>
</dbReference>
<dbReference type="GO" id="GO:0043171">
    <property type="term" value="P:peptide catabolic process"/>
    <property type="evidence" value="ECO:0007669"/>
    <property type="project" value="TreeGrafter"/>
</dbReference>